<evidence type="ECO:0000256" key="1">
    <source>
        <dbReference type="SAM" id="SignalP"/>
    </source>
</evidence>
<dbReference type="EMBL" id="AP022325">
    <property type="protein sequence ID" value="BBU47856.1"/>
    <property type="molecule type" value="Genomic_DNA"/>
</dbReference>
<protein>
    <recommendedName>
        <fullName evidence="4">Peptidase C39-like domain-containing protein</fullName>
    </recommendedName>
</protein>
<dbReference type="NCBIfam" id="NF045837">
    <property type="entry name" value="Mplas_Cys_pep"/>
    <property type="match status" value="1"/>
</dbReference>
<name>A0A809SK94_9BACT</name>
<sequence>MKKFKKLFILFSSCFLLSNSVSLMSSNINYKEKDTENLLILSELMRLKRLQNVQQFFKKKLYIKDLYNRKLLVIATKSAYSIIDFKTLITLETRFETLELNNNANFIYIPGLGLYEEKDNNLINISNNEIFSKNHFIKNVLPINIPNDNQFINKQKEKREKEINTFSLYKSNAERPNFPKLDYVGNNKFNVSHVVPNAWWFSTRNNYEKSGYIDYQGNGLCEYVALSQLLLYNHLFVDSTIFSKLDYDKYFILKDSEKDINDSSPVFRFAKHNLNNENVDNSLAFTLFKEGGYNYDLKTSSVLWNTTEKILKNNINNWKLDGKYGGYYKAWEYVKKGIPSVLTTALGDGYGHSYLVYGYDDNSDMFLVSECFPNKSYTTTLYSYWNFAWGSHFFTIESTKENKSLKKLFSYKNKLYDGKEITKIVEEVK</sequence>
<proteinExistence type="predicted"/>
<reference evidence="2 3" key="1">
    <citation type="submission" date="2020-01" db="EMBL/GenBank/DDBJ databases">
        <title>Complete genome sequence of Mycoplasma felis strain Myco-2.</title>
        <authorList>
            <person name="Kinoshita Y."/>
            <person name="Niwa H."/>
            <person name="Uchida-Fujii E."/>
            <person name="Nukada T."/>
        </authorList>
    </citation>
    <scope>NUCLEOTIDE SEQUENCE [LARGE SCALE GENOMIC DNA]</scope>
    <source>
        <strain evidence="2 3">Myco-2</strain>
    </source>
</reference>
<organism evidence="2 3">
    <name type="scientific">Mycoplasmopsis felis</name>
    <dbReference type="NCBI Taxonomy" id="33923"/>
    <lineage>
        <taxon>Bacteria</taxon>
        <taxon>Bacillati</taxon>
        <taxon>Mycoplasmatota</taxon>
        <taxon>Mycoplasmoidales</taxon>
        <taxon>Metamycoplasmataceae</taxon>
        <taxon>Mycoplasmopsis</taxon>
    </lineage>
</organism>
<feature type="chain" id="PRO_5032545566" description="Peptidase C39-like domain-containing protein" evidence="1">
    <location>
        <begin position="26"/>
        <end position="429"/>
    </location>
</feature>
<accession>A0A809SK94</accession>
<evidence type="ECO:0000313" key="2">
    <source>
        <dbReference type="EMBL" id="BBU47856.1"/>
    </source>
</evidence>
<dbReference type="KEGG" id="mfel:JPM2_5490"/>
<evidence type="ECO:0008006" key="4">
    <source>
        <dbReference type="Google" id="ProtNLM"/>
    </source>
</evidence>
<gene>
    <name evidence="2" type="ORF">JPM2_5490</name>
</gene>
<dbReference type="InterPro" id="IPR054779">
    <property type="entry name" value="Cys_pept_put_mycoplasmatota"/>
</dbReference>
<keyword evidence="1" id="KW-0732">Signal</keyword>
<dbReference type="RefSeq" id="WP_416373335.1">
    <property type="nucleotide sequence ID" value="NZ_AP022325.1"/>
</dbReference>
<dbReference type="Proteomes" id="UP000464317">
    <property type="component" value="Chromosome"/>
</dbReference>
<dbReference type="AlphaFoldDB" id="A0A809SK94"/>
<evidence type="ECO:0000313" key="3">
    <source>
        <dbReference type="Proteomes" id="UP000464317"/>
    </source>
</evidence>
<keyword evidence="3" id="KW-1185">Reference proteome</keyword>
<feature type="signal peptide" evidence="1">
    <location>
        <begin position="1"/>
        <end position="25"/>
    </location>
</feature>